<keyword evidence="2" id="KW-0812">Transmembrane</keyword>
<dbReference type="Proteomes" id="UP000199451">
    <property type="component" value="Unassembled WGS sequence"/>
</dbReference>
<dbReference type="Pfam" id="PF09997">
    <property type="entry name" value="DUF2238"/>
    <property type="match status" value="1"/>
</dbReference>
<feature type="transmembrane region" description="Helical" evidence="2">
    <location>
        <begin position="91"/>
        <end position="109"/>
    </location>
</feature>
<dbReference type="EMBL" id="FNHL01000002">
    <property type="protein sequence ID" value="SDM43539.1"/>
    <property type="molecule type" value="Genomic_DNA"/>
</dbReference>
<feature type="transmembrane region" description="Helical" evidence="2">
    <location>
        <begin position="121"/>
        <end position="139"/>
    </location>
</feature>
<feature type="region of interest" description="Disordered" evidence="1">
    <location>
        <begin position="1"/>
        <end position="43"/>
    </location>
</feature>
<evidence type="ECO:0000256" key="1">
    <source>
        <dbReference type="SAM" id="MobiDB-lite"/>
    </source>
</evidence>
<accession>A0A1G9T716</accession>
<dbReference type="AlphaFoldDB" id="A0A1G9T716"/>
<evidence type="ECO:0000313" key="3">
    <source>
        <dbReference type="EMBL" id="SDM43539.1"/>
    </source>
</evidence>
<keyword evidence="4" id="KW-1185">Reference proteome</keyword>
<keyword evidence="2" id="KW-1133">Transmembrane helix</keyword>
<dbReference type="STRING" id="660521.SAMN04487949_1649"/>
<dbReference type="InterPro" id="IPR014509">
    <property type="entry name" value="YjdF-like"/>
</dbReference>
<evidence type="ECO:0008006" key="5">
    <source>
        <dbReference type="Google" id="ProtNLM"/>
    </source>
</evidence>
<sequence length="271" mass="28308">MSSDAGSGGERASDGGSAASSNVGADASSDVESGPKAGEMGETADAPASAALARFRSLVDLDERTQRWLARAMQLTLVGLLFIGLERGDLGIIVNTAVALAITYLPAILERDYHVPMNPGLTLWISSAVFLHALGTVGVPGTDQSFYTSLAWWDSVTHALSASVVAAIGYTVARGIDEHTEAVRLPPRFMFVFILLFVVAFGVFWEVIEFAIGGAADITGNDAVLTQYGLEDTMTDLIFDIVGGVIVAVWGTAHLTDVAGAVTARLDGTGD</sequence>
<feature type="transmembrane region" description="Helical" evidence="2">
    <location>
        <begin position="151"/>
        <end position="173"/>
    </location>
</feature>
<reference evidence="4" key="1">
    <citation type="submission" date="2016-10" db="EMBL/GenBank/DDBJ databases">
        <authorList>
            <person name="Varghese N."/>
            <person name="Submissions S."/>
        </authorList>
    </citation>
    <scope>NUCLEOTIDE SEQUENCE [LARGE SCALE GENOMIC DNA]</scope>
    <source>
        <strain evidence="4">CGMCC 1.10119</strain>
    </source>
</reference>
<proteinExistence type="predicted"/>
<name>A0A1G9T716_9EURY</name>
<evidence type="ECO:0000256" key="2">
    <source>
        <dbReference type="SAM" id="Phobius"/>
    </source>
</evidence>
<gene>
    <name evidence="3" type="ORF">SAMN04487949_1649</name>
</gene>
<evidence type="ECO:0000313" key="4">
    <source>
        <dbReference type="Proteomes" id="UP000199451"/>
    </source>
</evidence>
<protein>
    <recommendedName>
        <fullName evidence="5">DUF2238 domain-containing protein</fullName>
    </recommendedName>
</protein>
<feature type="transmembrane region" description="Helical" evidence="2">
    <location>
        <begin position="185"/>
        <end position="205"/>
    </location>
</feature>
<keyword evidence="2" id="KW-0472">Membrane</keyword>
<organism evidence="3 4">
    <name type="scientific">Halogranum gelatinilyticum</name>
    <dbReference type="NCBI Taxonomy" id="660521"/>
    <lineage>
        <taxon>Archaea</taxon>
        <taxon>Methanobacteriati</taxon>
        <taxon>Methanobacteriota</taxon>
        <taxon>Stenosarchaea group</taxon>
        <taxon>Halobacteria</taxon>
        <taxon>Halobacteriales</taxon>
        <taxon>Haloferacaceae</taxon>
    </lineage>
</organism>